<keyword evidence="8" id="KW-1185">Reference proteome</keyword>
<dbReference type="InterPro" id="IPR039262">
    <property type="entry name" value="DTWD2/TAPT"/>
</dbReference>
<dbReference type="GO" id="GO:0008033">
    <property type="term" value="P:tRNA processing"/>
    <property type="evidence" value="ECO:0007669"/>
    <property type="project" value="UniProtKB-KW"/>
</dbReference>
<dbReference type="EMBL" id="AJYW02000094">
    <property type="protein sequence ID" value="OEE77069.1"/>
    <property type="molecule type" value="Genomic_DNA"/>
</dbReference>
<dbReference type="RefSeq" id="WP_029203225.1">
    <property type="nucleotide sequence ID" value="NZ_AJYW02000094.1"/>
</dbReference>
<keyword evidence="2" id="KW-0808">Transferase</keyword>
<evidence type="ECO:0000256" key="5">
    <source>
        <dbReference type="ARBA" id="ARBA00034489"/>
    </source>
</evidence>
<comment type="caution">
    <text evidence="7">The sequence shown here is derived from an EMBL/GenBank/DDBJ whole genome shotgun (WGS) entry which is preliminary data.</text>
</comment>
<evidence type="ECO:0000256" key="3">
    <source>
        <dbReference type="ARBA" id="ARBA00022691"/>
    </source>
</evidence>
<evidence type="ECO:0000259" key="6">
    <source>
        <dbReference type="SMART" id="SM01144"/>
    </source>
</evidence>
<dbReference type="PANTHER" id="PTHR21392:SF0">
    <property type="entry name" value="TRNA-URIDINE AMINOCARBOXYPROPYLTRANSFERASE 2"/>
    <property type="match status" value="1"/>
</dbReference>
<comment type="similarity">
    <text evidence="5">Belongs to the TDD superfamily. DTWD2 family.</text>
</comment>
<accession>A0A1E5D168</accession>
<dbReference type="InterPro" id="IPR005636">
    <property type="entry name" value="DTW"/>
</dbReference>
<dbReference type="AlphaFoldDB" id="A0A1E5D168"/>
<evidence type="ECO:0000256" key="1">
    <source>
        <dbReference type="ARBA" id="ARBA00012386"/>
    </source>
</evidence>
<reference evidence="7 8" key="1">
    <citation type="journal article" date="2012" name="Science">
        <title>Ecological populations of bacteria act as socially cohesive units of antibiotic production and resistance.</title>
        <authorList>
            <person name="Cordero O.X."/>
            <person name="Wildschutte H."/>
            <person name="Kirkup B."/>
            <person name="Proehl S."/>
            <person name="Ngo L."/>
            <person name="Hussain F."/>
            <person name="Le Roux F."/>
            <person name="Mincer T."/>
            <person name="Polz M.F."/>
        </authorList>
    </citation>
    <scope>NUCLEOTIDE SEQUENCE [LARGE SCALE GENOMIC DNA]</scope>
    <source>
        <strain evidence="7 8">FF-238</strain>
    </source>
</reference>
<protein>
    <recommendedName>
        <fullName evidence="1">tRNA-uridine aminocarboxypropyltransferase</fullName>
        <ecNumber evidence="1">2.5.1.25</ecNumber>
    </recommendedName>
</protein>
<organism evidence="7 8">
    <name type="scientific">Vibrio genomosp. F6 str. FF-238</name>
    <dbReference type="NCBI Taxonomy" id="1191298"/>
    <lineage>
        <taxon>Bacteria</taxon>
        <taxon>Pseudomonadati</taxon>
        <taxon>Pseudomonadota</taxon>
        <taxon>Gammaproteobacteria</taxon>
        <taxon>Vibrionales</taxon>
        <taxon>Vibrionaceae</taxon>
        <taxon>Vibrio</taxon>
    </lineage>
</organism>
<evidence type="ECO:0000313" key="8">
    <source>
        <dbReference type="Proteomes" id="UP000094165"/>
    </source>
</evidence>
<dbReference type="SMART" id="SM01144">
    <property type="entry name" value="DTW"/>
    <property type="match status" value="1"/>
</dbReference>
<dbReference type="GO" id="GO:0016432">
    <property type="term" value="F:tRNA-uridine aminocarboxypropyltransferase activity"/>
    <property type="evidence" value="ECO:0007669"/>
    <property type="project" value="UniProtKB-EC"/>
</dbReference>
<dbReference type="Proteomes" id="UP000094165">
    <property type="component" value="Unassembled WGS sequence"/>
</dbReference>
<evidence type="ECO:0000256" key="2">
    <source>
        <dbReference type="ARBA" id="ARBA00022679"/>
    </source>
</evidence>
<gene>
    <name evidence="7" type="ORF">A130_04415</name>
</gene>
<dbReference type="Pfam" id="PF03942">
    <property type="entry name" value="DTW"/>
    <property type="match status" value="1"/>
</dbReference>
<evidence type="ECO:0000313" key="7">
    <source>
        <dbReference type="EMBL" id="OEE77069.1"/>
    </source>
</evidence>
<dbReference type="EC" id="2.5.1.25" evidence="1"/>
<sequence>MYRYCSKCRKSLKACICDWIKTLSTSVELIILQHSTEENRPMGTARILSLSLPNSRLIVGEDFSDNVELNGLLSESEVEHVILYPSEKSTDIQAFKQVHDPDRRFGDEKRLRVILLDGTWKKAFKMWQVSNNLRDLTCIHLPTNLQGNYRIRKAPSSNSLSTVEAGYHILSLLEPENDFSPLLEAFDNMIEFQIKQMPPGVFEKNYLSKLSD</sequence>
<name>A0A1E5D168_9VIBR</name>
<dbReference type="PANTHER" id="PTHR21392">
    <property type="entry name" value="TRNA-URIDINE AMINOCARBOXYPROPYLTRANSFERASE 2"/>
    <property type="match status" value="1"/>
</dbReference>
<evidence type="ECO:0000256" key="4">
    <source>
        <dbReference type="ARBA" id="ARBA00022694"/>
    </source>
</evidence>
<proteinExistence type="inferred from homology"/>
<feature type="domain" description="DTW" evidence="6">
    <location>
        <begin position="1"/>
        <end position="198"/>
    </location>
</feature>
<keyword evidence="3" id="KW-0949">S-adenosyl-L-methionine</keyword>
<keyword evidence="4" id="KW-0819">tRNA processing</keyword>